<evidence type="ECO:0000313" key="1">
    <source>
        <dbReference type="EMBL" id="SNT63289.1"/>
    </source>
</evidence>
<name>A0A239PA35_9ACTN</name>
<keyword evidence="2" id="KW-1185">Reference proteome</keyword>
<protein>
    <submittedName>
        <fullName evidence="1">Uncharacterized protein</fullName>
    </submittedName>
</protein>
<gene>
    <name evidence="1" type="ORF">SAMN05421812_11546</name>
</gene>
<dbReference type="InterPro" id="IPR045990">
    <property type="entry name" value="DUF5946"/>
</dbReference>
<dbReference type="Proteomes" id="UP000198362">
    <property type="component" value="Unassembled WGS sequence"/>
</dbReference>
<dbReference type="AlphaFoldDB" id="A0A239PA35"/>
<reference evidence="1 2" key="1">
    <citation type="submission" date="2017-06" db="EMBL/GenBank/DDBJ databases">
        <authorList>
            <person name="Kim H.J."/>
            <person name="Triplett B.A."/>
        </authorList>
    </citation>
    <scope>NUCLEOTIDE SEQUENCE [LARGE SCALE GENOMIC DNA]</scope>
    <source>
        <strain evidence="1 2">CGMCC 4.5593</strain>
    </source>
</reference>
<proteinExistence type="predicted"/>
<dbReference type="Pfam" id="PF19371">
    <property type="entry name" value="DUF5946"/>
    <property type="match status" value="1"/>
</dbReference>
<dbReference type="EMBL" id="FZPH01000015">
    <property type="protein sequence ID" value="SNT63289.1"/>
    <property type="molecule type" value="Genomic_DNA"/>
</dbReference>
<accession>A0A239PA35</accession>
<organism evidence="1 2">
    <name type="scientific">Asanoa hainanensis</name>
    <dbReference type="NCBI Taxonomy" id="560556"/>
    <lineage>
        <taxon>Bacteria</taxon>
        <taxon>Bacillati</taxon>
        <taxon>Actinomycetota</taxon>
        <taxon>Actinomycetes</taxon>
        <taxon>Micromonosporales</taxon>
        <taxon>Micromonosporaceae</taxon>
        <taxon>Asanoa</taxon>
    </lineage>
</organism>
<evidence type="ECO:0000313" key="2">
    <source>
        <dbReference type="Proteomes" id="UP000198362"/>
    </source>
</evidence>
<sequence>MPYSCDELFERLLALDHSRQPPWGPLHGAAVACFFLQHPGHPLGPRGRNDFGWACLLAYRSGGQAALHAVTDLARRRNSHRHAGSELFDVTAPEFASSTSFAVTITDVAVDGSFPADGYEKRLLAWADATYLAWTGTSTPPPTGT</sequence>